<dbReference type="Gene3D" id="3.30.70.920">
    <property type="match status" value="1"/>
</dbReference>
<evidence type="ECO:0000256" key="1">
    <source>
        <dbReference type="HAMAP-Rule" id="MF_02200"/>
    </source>
</evidence>
<gene>
    <name evidence="1" type="primary">napD</name>
    <name evidence="2" type="ORF">SAMN03080618_03303</name>
</gene>
<dbReference type="Proteomes" id="UP000242763">
    <property type="component" value="Unassembled WGS sequence"/>
</dbReference>
<comment type="subunit">
    <text evidence="1">Interacts with the cytoplasmic NapA precursor.</text>
</comment>
<dbReference type="GO" id="GO:0051224">
    <property type="term" value="P:negative regulation of protein transport"/>
    <property type="evidence" value="ECO:0007669"/>
    <property type="project" value="UniProtKB-UniRule"/>
</dbReference>
<evidence type="ECO:0000313" key="2">
    <source>
        <dbReference type="EMBL" id="SFJ55477.1"/>
    </source>
</evidence>
<keyword evidence="1" id="KW-0143">Chaperone</keyword>
<dbReference type="STRING" id="1121003.SAMN03080618_03303"/>
<dbReference type="AlphaFoldDB" id="A0A1I3SD70"/>
<comment type="similarity">
    <text evidence="1">Belongs to the NapD family.</text>
</comment>
<dbReference type="InterPro" id="IPR005623">
    <property type="entry name" value="Chaperone_NapD_NO3_reduct"/>
</dbReference>
<name>A0A1I3SD70_9HYPH</name>
<dbReference type="EMBL" id="FORF01000028">
    <property type="protein sequence ID" value="SFJ55477.1"/>
    <property type="molecule type" value="Genomic_DNA"/>
</dbReference>
<organism evidence="2 3">
    <name type="scientific">Aquamicrobium aerolatum DSM 21857</name>
    <dbReference type="NCBI Taxonomy" id="1121003"/>
    <lineage>
        <taxon>Bacteria</taxon>
        <taxon>Pseudomonadati</taxon>
        <taxon>Pseudomonadota</taxon>
        <taxon>Alphaproteobacteria</taxon>
        <taxon>Hyphomicrobiales</taxon>
        <taxon>Phyllobacteriaceae</taxon>
        <taxon>Aerobium</taxon>
    </lineage>
</organism>
<keyword evidence="1" id="KW-0963">Cytoplasm</keyword>
<dbReference type="RefSeq" id="WP_091524629.1">
    <property type="nucleotide sequence ID" value="NZ_FORF01000028.1"/>
</dbReference>
<comment type="function">
    <text evidence="1">Chaperone for NapA, the catalytic subunit of the periplasmic nitrate reductase. It binds directly and specifically to the twin-arginine signal peptide of NapA, preventing premature interaction with the Tat translocase and premature export.</text>
</comment>
<dbReference type="OrthoDB" id="7306089at2"/>
<keyword evidence="3" id="KW-1185">Reference proteome</keyword>
<dbReference type="GO" id="GO:0005737">
    <property type="term" value="C:cytoplasm"/>
    <property type="evidence" value="ECO:0007669"/>
    <property type="project" value="UniProtKB-SubCell"/>
</dbReference>
<accession>A0A1I3SD70</accession>
<evidence type="ECO:0000313" key="3">
    <source>
        <dbReference type="Proteomes" id="UP000242763"/>
    </source>
</evidence>
<dbReference type="HAMAP" id="MF_02200">
    <property type="entry name" value="NapD"/>
    <property type="match status" value="1"/>
</dbReference>
<protein>
    <recommendedName>
        <fullName evidence="1">Chaperone NapD</fullName>
    </recommendedName>
    <alternativeName>
        <fullName evidence="1">NapA signal peptide-binding chaperone NapD</fullName>
    </alternativeName>
</protein>
<dbReference type="Pfam" id="PF03927">
    <property type="entry name" value="NapD"/>
    <property type="match status" value="1"/>
</dbReference>
<dbReference type="GO" id="GO:0005048">
    <property type="term" value="F:signal sequence binding"/>
    <property type="evidence" value="ECO:0007669"/>
    <property type="project" value="UniProtKB-UniRule"/>
</dbReference>
<reference evidence="3" key="1">
    <citation type="submission" date="2016-10" db="EMBL/GenBank/DDBJ databases">
        <authorList>
            <person name="Varghese N."/>
            <person name="Submissions S."/>
        </authorList>
    </citation>
    <scope>NUCLEOTIDE SEQUENCE [LARGE SCALE GENOMIC DNA]</scope>
    <source>
        <strain evidence="3">DSM 21857</strain>
    </source>
</reference>
<comment type="subcellular location">
    <subcellularLocation>
        <location evidence="1">Cytoplasm</location>
    </subcellularLocation>
</comment>
<proteinExistence type="inferred from homology"/>
<sequence length="96" mass="10388">MSLLTRRHILTARADQHFISSAVVLALPERCKVVAARLADMTGVEVHAHEESRIVITIEGPTSGVLGEILTTISLMDGVLAANMVFEHAEPEEARS</sequence>